<dbReference type="InterPro" id="IPR045851">
    <property type="entry name" value="AMP-bd_C_sf"/>
</dbReference>
<dbReference type="EMBL" id="UFQC01000018">
    <property type="protein sequence ID" value="SSW69416.1"/>
    <property type="molecule type" value="Genomic_DNA"/>
</dbReference>
<proteinExistence type="predicted"/>
<dbReference type="InterPro" id="IPR025110">
    <property type="entry name" value="AMP-bd_C"/>
</dbReference>
<evidence type="ECO:0000313" key="4">
    <source>
        <dbReference type="Proteomes" id="UP000289465"/>
    </source>
</evidence>
<dbReference type="SUPFAM" id="SSF56801">
    <property type="entry name" value="Acetyl-CoA synthetase-like"/>
    <property type="match status" value="1"/>
</dbReference>
<evidence type="ECO:0000313" key="3">
    <source>
        <dbReference type="EMBL" id="SSW69416.1"/>
    </source>
</evidence>
<gene>
    <name evidence="3" type="primary">fadD3_2</name>
    <name evidence="3" type="ORF">AVE30378_03495</name>
</gene>
<feature type="domain" description="AMP-binding enzyme C-terminal" evidence="2">
    <location>
        <begin position="441"/>
        <end position="516"/>
    </location>
</feature>
<evidence type="ECO:0000259" key="1">
    <source>
        <dbReference type="Pfam" id="PF00501"/>
    </source>
</evidence>
<dbReference type="OrthoDB" id="9766486at2"/>
<feature type="domain" description="AMP-dependent synthetase/ligase" evidence="1">
    <location>
        <begin position="22"/>
        <end position="390"/>
    </location>
</feature>
<dbReference type="RefSeq" id="WP_129242172.1">
    <property type="nucleotide sequence ID" value="NZ_UFQC01000018.1"/>
</dbReference>
<dbReference type="Gene3D" id="3.30.300.30">
    <property type="match status" value="1"/>
</dbReference>
<dbReference type="InterPro" id="IPR000873">
    <property type="entry name" value="AMP-dep_synth/lig_dom"/>
</dbReference>
<dbReference type="Gene3D" id="3.40.50.12780">
    <property type="entry name" value="N-terminal domain of ligase-like"/>
    <property type="match status" value="1"/>
</dbReference>
<accession>A0A446CN78</accession>
<keyword evidence="3" id="KW-0436">Ligase</keyword>
<protein>
    <submittedName>
        <fullName evidence="3">3-[(3aS,4S,7aS)-7a-methyl-1, 5-dioxo-octahydro-1H-inden-4-yl]propanoyl:CoA ligase</fullName>
        <ecNumber evidence="3">6.2.1.41</ecNumber>
    </submittedName>
</protein>
<name>A0A446CN78_9BURK</name>
<dbReference type="InterPro" id="IPR050237">
    <property type="entry name" value="ATP-dep_AMP-bd_enzyme"/>
</dbReference>
<dbReference type="PROSITE" id="PS00455">
    <property type="entry name" value="AMP_BINDING"/>
    <property type="match status" value="1"/>
</dbReference>
<evidence type="ECO:0000259" key="2">
    <source>
        <dbReference type="Pfam" id="PF13193"/>
    </source>
</evidence>
<dbReference type="AlphaFoldDB" id="A0A446CN78"/>
<dbReference type="GO" id="GO:0016878">
    <property type="term" value="F:acid-thiol ligase activity"/>
    <property type="evidence" value="ECO:0007669"/>
    <property type="project" value="UniProtKB-ARBA"/>
</dbReference>
<dbReference type="Proteomes" id="UP000289465">
    <property type="component" value="Unassembled WGS sequence"/>
</dbReference>
<organism evidence="3 4">
    <name type="scientific">Achromobacter veterisilvae</name>
    <dbReference type="NCBI Taxonomy" id="2069367"/>
    <lineage>
        <taxon>Bacteria</taxon>
        <taxon>Pseudomonadati</taxon>
        <taxon>Pseudomonadota</taxon>
        <taxon>Betaproteobacteria</taxon>
        <taxon>Burkholderiales</taxon>
        <taxon>Alcaligenaceae</taxon>
        <taxon>Achromobacter</taxon>
    </lineage>
</organism>
<dbReference type="EC" id="6.2.1.41" evidence="3"/>
<dbReference type="InterPro" id="IPR042099">
    <property type="entry name" value="ANL_N_sf"/>
</dbReference>
<reference evidence="3 4" key="1">
    <citation type="submission" date="2018-07" db="EMBL/GenBank/DDBJ databases">
        <authorList>
            <person name="Peeters C."/>
        </authorList>
    </citation>
    <scope>NUCLEOTIDE SEQUENCE [LARGE SCALE GENOMIC DNA]</scope>
    <source>
        <strain evidence="3 4">LMG 30378</strain>
    </source>
</reference>
<dbReference type="PANTHER" id="PTHR43767:SF1">
    <property type="entry name" value="NONRIBOSOMAL PEPTIDE SYNTHASE PES1 (EUROFUNG)-RELATED"/>
    <property type="match status" value="1"/>
</dbReference>
<dbReference type="PANTHER" id="PTHR43767">
    <property type="entry name" value="LONG-CHAIN-FATTY-ACID--COA LIGASE"/>
    <property type="match status" value="1"/>
</dbReference>
<dbReference type="InterPro" id="IPR020845">
    <property type="entry name" value="AMP-binding_CS"/>
</dbReference>
<sequence length="526" mass="57537">MSYHEDEVRVPGATWWDVIAGHARQHPARVALAHGDASITYGELTGRVERCAAGLSARGVVAGDCVAMLAPPTPEAMVSFLAAARLGALWVGLNPRYQPREVAYVIGHARPRLVISIASFEERRYADDLRDALDSLEPGAARPALVFYQGDTPGDGSLERALAGAEGVPPACPAPYGDPAQPSMLVYTSGTTGKPKGVLLSQTALIYRSTVQARTFATASHPVVINFAPINHIGGMHFRGLSQILAGGTIVYQERYRPADVMGLIEKHRVNMLMLGSTMLQMLIREPSFDMAIMRRMEWFIFSGAAIPMPILRRVQEHCPRIGSTYGLTESCGSVSYIVASDTLEAAAYTIGRAIPDGQLRVVDEHGEPGPAGEQGELQVRRRYSMNGYLRDEAATAEAFTADGWLKTGDMAVCDETGNFRLVGRIKEMYKSGGYNVYPREIEVVLEQHPHVLMSAVIAVDDELYQQVGHAHLILKPEGAVSESELAHWCRERMANYKVPKRFFIRSALPMLSIGKVDKIALRQQP</sequence>
<dbReference type="Pfam" id="PF00501">
    <property type="entry name" value="AMP-binding"/>
    <property type="match status" value="1"/>
</dbReference>
<dbReference type="Pfam" id="PF13193">
    <property type="entry name" value="AMP-binding_C"/>
    <property type="match status" value="1"/>
</dbReference>